<name>A0ACB8SDD7_9AGAM</name>
<dbReference type="EMBL" id="MU277433">
    <property type="protein sequence ID" value="KAI0054440.1"/>
    <property type="molecule type" value="Genomic_DNA"/>
</dbReference>
<keyword evidence="2" id="KW-1185">Reference proteome</keyword>
<proteinExistence type="predicted"/>
<feature type="non-terminal residue" evidence="1">
    <location>
        <position position="1"/>
    </location>
</feature>
<reference evidence="1" key="2">
    <citation type="journal article" date="2022" name="New Phytol.">
        <title>Evolutionary transition to the ectomycorrhizal habit in the genomes of a hyperdiverse lineage of mushroom-forming fungi.</title>
        <authorList>
            <person name="Looney B."/>
            <person name="Miyauchi S."/>
            <person name="Morin E."/>
            <person name="Drula E."/>
            <person name="Courty P.E."/>
            <person name="Kohler A."/>
            <person name="Kuo A."/>
            <person name="LaButti K."/>
            <person name="Pangilinan J."/>
            <person name="Lipzen A."/>
            <person name="Riley R."/>
            <person name="Andreopoulos W."/>
            <person name="He G."/>
            <person name="Johnson J."/>
            <person name="Nolan M."/>
            <person name="Tritt A."/>
            <person name="Barry K.W."/>
            <person name="Grigoriev I.V."/>
            <person name="Nagy L.G."/>
            <person name="Hibbett D."/>
            <person name="Henrissat B."/>
            <person name="Matheny P.B."/>
            <person name="Labbe J."/>
            <person name="Martin F.M."/>
        </authorList>
    </citation>
    <scope>NUCLEOTIDE SEQUENCE</scope>
    <source>
        <strain evidence="1">HHB10654</strain>
    </source>
</reference>
<evidence type="ECO:0000313" key="2">
    <source>
        <dbReference type="Proteomes" id="UP000814140"/>
    </source>
</evidence>
<dbReference type="Proteomes" id="UP000814140">
    <property type="component" value="Unassembled WGS sequence"/>
</dbReference>
<feature type="non-terminal residue" evidence="1">
    <location>
        <position position="92"/>
    </location>
</feature>
<reference evidence="1" key="1">
    <citation type="submission" date="2021-03" db="EMBL/GenBank/DDBJ databases">
        <authorList>
            <consortium name="DOE Joint Genome Institute"/>
            <person name="Ahrendt S."/>
            <person name="Looney B.P."/>
            <person name="Miyauchi S."/>
            <person name="Morin E."/>
            <person name="Drula E."/>
            <person name="Courty P.E."/>
            <person name="Chicoki N."/>
            <person name="Fauchery L."/>
            <person name="Kohler A."/>
            <person name="Kuo A."/>
            <person name="Labutti K."/>
            <person name="Pangilinan J."/>
            <person name="Lipzen A."/>
            <person name="Riley R."/>
            <person name="Andreopoulos W."/>
            <person name="He G."/>
            <person name="Johnson J."/>
            <person name="Barry K.W."/>
            <person name="Grigoriev I.V."/>
            <person name="Nagy L."/>
            <person name="Hibbett D."/>
            <person name="Henrissat B."/>
            <person name="Matheny P.B."/>
            <person name="Labbe J."/>
            <person name="Martin F."/>
        </authorList>
    </citation>
    <scope>NUCLEOTIDE SEQUENCE</scope>
    <source>
        <strain evidence="1">HHB10654</strain>
    </source>
</reference>
<organism evidence="1 2">
    <name type="scientific">Artomyces pyxidatus</name>
    <dbReference type="NCBI Taxonomy" id="48021"/>
    <lineage>
        <taxon>Eukaryota</taxon>
        <taxon>Fungi</taxon>
        <taxon>Dikarya</taxon>
        <taxon>Basidiomycota</taxon>
        <taxon>Agaricomycotina</taxon>
        <taxon>Agaricomycetes</taxon>
        <taxon>Russulales</taxon>
        <taxon>Auriscalpiaceae</taxon>
        <taxon>Artomyces</taxon>
    </lineage>
</organism>
<evidence type="ECO:0000313" key="1">
    <source>
        <dbReference type="EMBL" id="KAI0054440.1"/>
    </source>
</evidence>
<sequence length="92" mass="9917">SADTVYIPGPSIIERAPKLRGPQGPCAILGPFRMVNHDCDPNAQIYAIPRSCACVVISIREIDAGEEITVKYNATGYYAQRCGCKTCTGKDP</sequence>
<accession>A0ACB8SDD7</accession>
<protein>
    <submittedName>
        <fullName evidence="1">Uncharacterized protein</fullName>
    </submittedName>
</protein>
<gene>
    <name evidence="1" type="ORF">BV25DRAFT_1775210</name>
</gene>
<comment type="caution">
    <text evidence="1">The sequence shown here is derived from an EMBL/GenBank/DDBJ whole genome shotgun (WGS) entry which is preliminary data.</text>
</comment>